<protein>
    <submittedName>
        <fullName evidence="2">Peptidase family M28</fullName>
    </submittedName>
</protein>
<dbReference type="Pfam" id="PF04389">
    <property type="entry name" value="Peptidase_M28"/>
    <property type="match status" value="2"/>
</dbReference>
<dbReference type="InterPro" id="IPR045175">
    <property type="entry name" value="M28_fam"/>
</dbReference>
<reference evidence="2 3" key="1">
    <citation type="submission" date="2016-10" db="EMBL/GenBank/DDBJ databases">
        <authorList>
            <person name="de Groot N.N."/>
        </authorList>
    </citation>
    <scope>NUCLEOTIDE SEQUENCE [LARGE SCALE GENOMIC DNA]</scope>
    <source>
        <strain evidence="2 3">CGMCC 4.6945</strain>
    </source>
</reference>
<dbReference type="PANTHER" id="PTHR12147">
    <property type="entry name" value="METALLOPEPTIDASE M28 FAMILY MEMBER"/>
    <property type="match status" value="1"/>
</dbReference>
<dbReference type="EMBL" id="FOKA01000029">
    <property type="protein sequence ID" value="SFB42662.1"/>
    <property type="molecule type" value="Genomic_DNA"/>
</dbReference>
<evidence type="ECO:0000259" key="1">
    <source>
        <dbReference type="Pfam" id="PF04389"/>
    </source>
</evidence>
<dbReference type="InterPro" id="IPR007484">
    <property type="entry name" value="Peptidase_M28"/>
</dbReference>
<evidence type="ECO:0000313" key="3">
    <source>
        <dbReference type="Proteomes" id="UP000199012"/>
    </source>
</evidence>
<dbReference type="Gene3D" id="3.40.630.10">
    <property type="entry name" value="Zn peptidases"/>
    <property type="match status" value="1"/>
</dbReference>
<dbReference type="GO" id="GO:0008235">
    <property type="term" value="F:metalloexopeptidase activity"/>
    <property type="evidence" value="ECO:0007669"/>
    <property type="project" value="InterPro"/>
</dbReference>
<accession>A0A1I1AYQ3</accession>
<dbReference type="Proteomes" id="UP000199012">
    <property type="component" value="Unassembled WGS sequence"/>
</dbReference>
<dbReference type="PANTHER" id="PTHR12147:SF26">
    <property type="entry name" value="PEPTIDASE M28 DOMAIN-CONTAINING PROTEIN"/>
    <property type="match status" value="1"/>
</dbReference>
<feature type="domain" description="Peptidase M28" evidence="1">
    <location>
        <begin position="55"/>
        <end position="153"/>
    </location>
</feature>
<name>A0A1I1AYQ3_9CELL</name>
<dbReference type="RefSeq" id="WP_139224537.1">
    <property type="nucleotide sequence ID" value="NZ_BONM01000014.1"/>
</dbReference>
<feature type="domain" description="Peptidase M28" evidence="1">
    <location>
        <begin position="236"/>
        <end position="289"/>
    </location>
</feature>
<proteinExistence type="predicted"/>
<dbReference type="OrthoDB" id="345880at2"/>
<organism evidence="2 3">
    <name type="scientific">Cellulomonas marina</name>
    <dbReference type="NCBI Taxonomy" id="988821"/>
    <lineage>
        <taxon>Bacteria</taxon>
        <taxon>Bacillati</taxon>
        <taxon>Actinomycetota</taxon>
        <taxon>Actinomycetes</taxon>
        <taxon>Micrococcales</taxon>
        <taxon>Cellulomonadaceae</taxon>
        <taxon>Cellulomonas</taxon>
    </lineage>
</organism>
<dbReference type="SUPFAM" id="SSF53187">
    <property type="entry name" value="Zn-dependent exopeptidases"/>
    <property type="match status" value="1"/>
</dbReference>
<dbReference type="AlphaFoldDB" id="A0A1I1AYQ3"/>
<gene>
    <name evidence="2" type="ORF">SAMN05421867_1293</name>
</gene>
<sequence>MQAAREYVTEHLQAAGWVTREQPVEVSGRWGLSDDPTGWRMWWPFVHHSHVLGTNVLAEREANNTRPPLVIAAHLDTVQASPGADDNASGVAVLLELATVLSATDVPVLLAVLDLEEIGQFGAKALAQQLRAGRGATGMVALDAVGYYTDTVGSQQIPFGAGAGMPTVVKHARANGRRGDFAVVIHRRSSRALAEQWCAAAAAHSSGLVGVPLADPRPEGWLGRLVTFLLPATSNLDRSDHAPFWRAKVPAVLISDTASFRGGHYHRPTDTPDTLDYERLAGVAEATRALAVSLRR</sequence>
<dbReference type="GO" id="GO:0006508">
    <property type="term" value="P:proteolysis"/>
    <property type="evidence" value="ECO:0007669"/>
    <property type="project" value="InterPro"/>
</dbReference>
<evidence type="ECO:0000313" key="2">
    <source>
        <dbReference type="EMBL" id="SFB42662.1"/>
    </source>
</evidence>
<dbReference type="STRING" id="988821.SAMN05421867_1293"/>
<keyword evidence="3" id="KW-1185">Reference proteome</keyword>